<gene>
    <name evidence="1" type="ORF">KV203_15160</name>
</gene>
<keyword evidence="2" id="KW-1185">Reference proteome</keyword>
<accession>A0ABX8S9H5</accession>
<dbReference type="EMBL" id="CP079105">
    <property type="protein sequence ID" value="QXQ13205.1"/>
    <property type="molecule type" value="Genomic_DNA"/>
</dbReference>
<evidence type="ECO:0000313" key="1">
    <source>
        <dbReference type="EMBL" id="QXQ13205.1"/>
    </source>
</evidence>
<sequence>MSGRTISVTLVKPGSPDCAPVVKEILRNDDGGFRWAPQARTDGPPVYSVTVPNDGVYALGAVCRDGAEEYYAQATPVVVGDAPASGPLVSTLPWVKPFPELPGVDRAVAATVTSGNEPCGVEVTELNYVGAPFRFSSSRPEDFVPPHSVKVISVLPPRGGVYMTVGTCGSYSTWPPQFASVPG</sequence>
<dbReference type="RefSeq" id="WP_157079887.1">
    <property type="nucleotide sequence ID" value="NZ_CP079105.1"/>
</dbReference>
<name>A0ABX8S9H5_9ACTN</name>
<reference evidence="1" key="1">
    <citation type="submission" date="2021-07" db="EMBL/GenBank/DDBJ databases">
        <title>Candidatus Kaistella beijingensis sp. nov. isolated from a municipal wastewater treatment plant is involved in sludge foaming.</title>
        <authorList>
            <person name="Song Y."/>
            <person name="Liu S.-J."/>
        </authorList>
    </citation>
    <scope>NUCLEOTIDE SEQUENCE</scope>
    <source>
        <strain evidence="1">DSM 43998</strain>
    </source>
</reference>
<proteinExistence type="predicted"/>
<organism evidence="1 2">
    <name type="scientific">Skermania pinensis</name>
    <dbReference type="NCBI Taxonomy" id="39122"/>
    <lineage>
        <taxon>Bacteria</taxon>
        <taxon>Bacillati</taxon>
        <taxon>Actinomycetota</taxon>
        <taxon>Actinomycetes</taxon>
        <taxon>Mycobacteriales</taxon>
        <taxon>Gordoniaceae</taxon>
        <taxon>Skermania</taxon>
    </lineage>
</organism>
<dbReference type="Proteomes" id="UP000887023">
    <property type="component" value="Chromosome"/>
</dbReference>
<evidence type="ECO:0000313" key="2">
    <source>
        <dbReference type="Proteomes" id="UP000887023"/>
    </source>
</evidence>
<protein>
    <submittedName>
        <fullName evidence="1">Uncharacterized protein</fullName>
    </submittedName>
</protein>